<dbReference type="PANTHER" id="PTHR33356">
    <property type="entry name" value="TIP41-LIKE PROTEIN"/>
    <property type="match status" value="1"/>
</dbReference>
<keyword evidence="3" id="KW-1185">Reference proteome</keyword>
<name>A0AAN9RNJ2_PHACN</name>
<dbReference type="Proteomes" id="UP001374584">
    <property type="component" value="Unassembled WGS sequence"/>
</dbReference>
<evidence type="ECO:0000313" key="2">
    <source>
        <dbReference type="EMBL" id="KAK7379326.1"/>
    </source>
</evidence>
<gene>
    <name evidence="2" type="ORF">VNO80_04784</name>
</gene>
<evidence type="ECO:0000313" key="3">
    <source>
        <dbReference type="Proteomes" id="UP001374584"/>
    </source>
</evidence>
<dbReference type="PANTHER" id="PTHR33356:SF17">
    <property type="entry name" value="TPX2 CENTRAL DOMAIN-CONTAINING PROTEIN"/>
    <property type="match status" value="1"/>
</dbReference>
<evidence type="ECO:0000256" key="1">
    <source>
        <dbReference type="SAM" id="MobiDB-lite"/>
    </source>
</evidence>
<protein>
    <submittedName>
        <fullName evidence="2">Uncharacterized protein</fullName>
    </submittedName>
</protein>
<reference evidence="2 3" key="1">
    <citation type="submission" date="2024-01" db="EMBL/GenBank/DDBJ databases">
        <title>The genomes of 5 underutilized Papilionoideae crops provide insights into root nodulation and disease resistanc.</title>
        <authorList>
            <person name="Jiang F."/>
        </authorList>
    </citation>
    <scope>NUCLEOTIDE SEQUENCE [LARGE SCALE GENOMIC DNA]</scope>
    <source>
        <strain evidence="2">JINMINGXINNONG_FW02</strain>
        <tissue evidence="2">Leaves</tissue>
    </source>
</reference>
<sequence length="384" mass="42004">MADAALWLPSHFLAHHIKDNCNNAHFHSPFAFPSEFPYEFGLSSPTLESMAGSTGTESSDGEEDFFAGLSRRLSQSSLNEARKQLSALPIQPDNGTFLEIPRKTQGLVGSPQSTLAGIGSWSGRSAVSGDGSPNGYSRVPSPSTTPFDENNDPWEIIYAAAGQVARLKINNNHVSQYDFQNSRGSVSHSPLNQSFNQVPRPKQQCGSVWGKPTKPNWVVQQPQVQVQNRAREFGHESVNVKCTRPKSLPQSAWPPLQVQQQNNRVQYGGSGSRVAVPGTGGSSVKRGCGGTGVFLPRHYETTPSESRKKTDCGPVLLPAKVAHTLNMNIGDLNGANQQRFSSAFASDYDAILARRKAVLMQQRLSVGREETANWEIRLPQEWTY</sequence>
<dbReference type="EMBL" id="JAYMYR010000002">
    <property type="protein sequence ID" value="KAK7379326.1"/>
    <property type="molecule type" value="Genomic_DNA"/>
</dbReference>
<dbReference type="AlphaFoldDB" id="A0AAN9RNJ2"/>
<organism evidence="2 3">
    <name type="scientific">Phaseolus coccineus</name>
    <name type="common">Scarlet runner bean</name>
    <name type="synonym">Phaseolus multiflorus</name>
    <dbReference type="NCBI Taxonomy" id="3886"/>
    <lineage>
        <taxon>Eukaryota</taxon>
        <taxon>Viridiplantae</taxon>
        <taxon>Streptophyta</taxon>
        <taxon>Embryophyta</taxon>
        <taxon>Tracheophyta</taxon>
        <taxon>Spermatophyta</taxon>
        <taxon>Magnoliopsida</taxon>
        <taxon>eudicotyledons</taxon>
        <taxon>Gunneridae</taxon>
        <taxon>Pentapetalae</taxon>
        <taxon>rosids</taxon>
        <taxon>fabids</taxon>
        <taxon>Fabales</taxon>
        <taxon>Fabaceae</taxon>
        <taxon>Papilionoideae</taxon>
        <taxon>50 kb inversion clade</taxon>
        <taxon>NPAAA clade</taxon>
        <taxon>indigoferoid/millettioid clade</taxon>
        <taxon>Phaseoleae</taxon>
        <taxon>Phaseolus</taxon>
    </lineage>
</organism>
<feature type="region of interest" description="Disordered" evidence="1">
    <location>
        <begin position="118"/>
        <end position="149"/>
    </location>
</feature>
<proteinExistence type="predicted"/>
<comment type="caution">
    <text evidence="2">The sequence shown here is derived from an EMBL/GenBank/DDBJ whole genome shotgun (WGS) entry which is preliminary data.</text>
</comment>
<accession>A0AAN9RNJ2</accession>